<evidence type="ECO:0000256" key="3">
    <source>
        <dbReference type="SAM" id="MobiDB-lite"/>
    </source>
</evidence>
<dbReference type="AlphaFoldDB" id="A0AAV8WGU3"/>
<dbReference type="Proteomes" id="UP001159042">
    <property type="component" value="Unassembled WGS sequence"/>
</dbReference>
<evidence type="ECO:0000256" key="1">
    <source>
        <dbReference type="ARBA" id="ARBA00009078"/>
    </source>
</evidence>
<dbReference type="GO" id="GO:0042274">
    <property type="term" value="P:ribosomal small subunit biogenesis"/>
    <property type="evidence" value="ECO:0007669"/>
    <property type="project" value="InterPro"/>
</dbReference>
<keyword evidence="5" id="KW-1185">Reference proteome</keyword>
<feature type="compositionally biased region" description="Basic and acidic residues" evidence="3">
    <location>
        <begin position="374"/>
        <end position="395"/>
    </location>
</feature>
<proteinExistence type="inferred from homology"/>
<dbReference type="PANTHER" id="PTHR21531:SF0">
    <property type="entry name" value="PROTEIN LTV1 HOMOLOG"/>
    <property type="match status" value="1"/>
</dbReference>
<evidence type="ECO:0000313" key="5">
    <source>
        <dbReference type="Proteomes" id="UP001159042"/>
    </source>
</evidence>
<dbReference type="GO" id="GO:0005634">
    <property type="term" value="C:nucleus"/>
    <property type="evidence" value="ECO:0007669"/>
    <property type="project" value="TreeGrafter"/>
</dbReference>
<feature type="compositionally biased region" description="Basic and acidic residues" evidence="3">
    <location>
        <begin position="321"/>
        <end position="334"/>
    </location>
</feature>
<dbReference type="EMBL" id="JANEYG010000001">
    <property type="protein sequence ID" value="KAJ8925295.1"/>
    <property type="molecule type" value="Genomic_DNA"/>
</dbReference>
<comment type="caution">
    <text evidence="4">The sequence shown here is derived from an EMBL/GenBank/DDBJ whole genome shotgun (WGS) entry which is preliminary data.</text>
</comment>
<dbReference type="PANTHER" id="PTHR21531">
    <property type="entry name" value="LOW-TEMPERATURE VIABILITY PROTEIN LTV1-RELATED"/>
    <property type="match status" value="1"/>
</dbReference>
<reference evidence="4 5" key="1">
    <citation type="journal article" date="2023" name="Insect Mol. Biol.">
        <title>Genome sequencing provides insights into the evolution of gene families encoding plant cell wall-degrading enzymes in longhorned beetles.</title>
        <authorList>
            <person name="Shin N.R."/>
            <person name="Okamura Y."/>
            <person name="Kirsch R."/>
            <person name="Pauchet Y."/>
        </authorList>
    </citation>
    <scope>NUCLEOTIDE SEQUENCE [LARGE SCALE GENOMIC DNA]</scope>
    <source>
        <strain evidence="4">EAD_L_NR</strain>
    </source>
</reference>
<evidence type="ECO:0000256" key="2">
    <source>
        <dbReference type="ARBA" id="ARBA00021561"/>
    </source>
</evidence>
<dbReference type="GO" id="GO:0000056">
    <property type="term" value="P:ribosomal small subunit export from nucleus"/>
    <property type="evidence" value="ECO:0007669"/>
    <property type="project" value="TreeGrafter"/>
</dbReference>
<dbReference type="GO" id="GO:0005829">
    <property type="term" value="C:cytosol"/>
    <property type="evidence" value="ECO:0007669"/>
    <property type="project" value="TreeGrafter"/>
</dbReference>
<accession>A0AAV8WGU3</accession>
<evidence type="ECO:0000313" key="4">
    <source>
        <dbReference type="EMBL" id="KAJ8925295.1"/>
    </source>
</evidence>
<dbReference type="Pfam" id="PF04180">
    <property type="entry name" value="LTV"/>
    <property type="match status" value="2"/>
</dbReference>
<comment type="similarity">
    <text evidence="1">Belongs to the LTV1 family.</text>
</comment>
<protein>
    <recommendedName>
        <fullName evidence="2">Protein LTV1 homolog</fullName>
    </recommendedName>
</protein>
<dbReference type="InterPro" id="IPR007307">
    <property type="entry name" value="Ltv1"/>
</dbReference>
<name>A0AAV8WGU3_9CUCU</name>
<dbReference type="GO" id="GO:0030688">
    <property type="term" value="C:preribosome, small subunit precursor"/>
    <property type="evidence" value="ECO:0007669"/>
    <property type="project" value="TreeGrafter"/>
</dbReference>
<feature type="region of interest" description="Disordered" evidence="3">
    <location>
        <begin position="316"/>
        <end position="413"/>
    </location>
</feature>
<organism evidence="4 5">
    <name type="scientific">Exocentrus adspersus</name>
    <dbReference type="NCBI Taxonomy" id="1586481"/>
    <lineage>
        <taxon>Eukaryota</taxon>
        <taxon>Metazoa</taxon>
        <taxon>Ecdysozoa</taxon>
        <taxon>Arthropoda</taxon>
        <taxon>Hexapoda</taxon>
        <taxon>Insecta</taxon>
        <taxon>Pterygota</taxon>
        <taxon>Neoptera</taxon>
        <taxon>Endopterygota</taxon>
        <taxon>Coleoptera</taxon>
        <taxon>Polyphaga</taxon>
        <taxon>Cucujiformia</taxon>
        <taxon>Chrysomeloidea</taxon>
        <taxon>Cerambycidae</taxon>
        <taxon>Lamiinae</taxon>
        <taxon>Acanthocinini</taxon>
        <taxon>Exocentrus</taxon>
    </lineage>
</organism>
<feature type="compositionally biased region" description="Low complexity" evidence="3">
    <location>
        <begin position="363"/>
        <end position="372"/>
    </location>
</feature>
<gene>
    <name evidence="4" type="ORF">NQ315_009124</name>
</gene>
<sequence length="432" mass="49870">MPKKFKKINKQNAVTFQLVHRSQQDPLVASEDAPQRILLPVENKNTKKSREEELEQQHKYGIFYDDESNYLQYLKDVKDNQMEWPKHAEAELVKKEEAKILLPSSVFASEVEEEVGMLNKAAPVSGLQLHLDPDVVAAMDEDFDYSDPENQLEDNFIQLANGGGYEEIDSNFDDEEVDEVCSLPGSRHSFDDEETKSKFTNYSMSSSVIRRNEQLTLLDRRFEKAFEEYDGNKIDSFDCEDTEGYIPNNSDILLRMADEFVKSQQRHGLSAHDLADRIKELAIKQQNDKEEFVSLPINETRKYDCETILSTYSSFCNQPKTIDEPNHPKKDKTASKNKANVSKLGSDKSASDDEESASVGEQSVISRLSVLSVRHKDESPEEKRERKRNLKEYRRERRKEKKLNKEAFTQEAKRQTKILINNRNNVQGNKLL</sequence>